<accession>A0A0L0T5R5</accession>
<feature type="transmembrane region" description="Helical" evidence="19">
    <location>
        <begin position="108"/>
        <end position="127"/>
    </location>
</feature>
<evidence type="ECO:0000256" key="13">
    <source>
        <dbReference type="ARBA" id="ARBA00022989"/>
    </source>
</evidence>
<evidence type="ECO:0000256" key="19">
    <source>
        <dbReference type="SAM" id="Phobius"/>
    </source>
</evidence>
<dbReference type="eggNOG" id="KOG2788">
    <property type="taxonomic scope" value="Eukaryota"/>
</dbReference>
<feature type="transmembrane region" description="Helical" evidence="19">
    <location>
        <begin position="294"/>
        <end position="314"/>
    </location>
</feature>
<evidence type="ECO:0000256" key="8">
    <source>
        <dbReference type="ARBA" id="ARBA00022679"/>
    </source>
</evidence>
<dbReference type="OMA" id="HRTPRYN"/>
<evidence type="ECO:0000256" key="2">
    <source>
        <dbReference type="ARBA" id="ARBA00004477"/>
    </source>
</evidence>
<organism evidence="20 21">
    <name type="scientific">Allomyces macrogynus (strain ATCC 38327)</name>
    <name type="common">Allomyces javanicus var. macrogynus</name>
    <dbReference type="NCBI Taxonomy" id="578462"/>
    <lineage>
        <taxon>Eukaryota</taxon>
        <taxon>Fungi</taxon>
        <taxon>Fungi incertae sedis</taxon>
        <taxon>Blastocladiomycota</taxon>
        <taxon>Blastocladiomycetes</taxon>
        <taxon>Blastocladiales</taxon>
        <taxon>Blastocladiaceae</taxon>
        <taxon>Allomyces</taxon>
    </lineage>
</organism>
<evidence type="ECO:0000256" key="11">
    <source>
        <dbReference type="ARBA" id="ARBA00022824"/>
    </source>
</evidence>
<evidence type="ECO:0000256" key="3">
    <source>
        <dbReference type="ARBA" id="ARBA00004922"/>
    </source>
</evidence>
<sequence>MTATISRRLLPAVAFATRDWLVPPPLVACAILSVGAALAVNAMIPRVSATFMQCRLMGTDLAKKNKPVLPESMGLVCGLIYLLTLVLLLPVVFMTWSTHSGSMTMHKFATFLSALLSIQSMLFLGFADDVLNIRGRHKIFLPALAALPMLFVDGIESGETYVVVPLPFRACLGRIVDLGLLYYLYMALVAIFCTNSINILAGTNGVEAGQSLVLAISLAINSTAILASSANPETREIHAQSLYLLLPFIGVTAALLRWNWCPARALVGDTYTYFAGMVFAVCGILGHYSKTLLLFFAPQILNFVLSVPQLFHIAPCRRHRLPTLHPSGTTLVYSRCRVPRAQLSWLGALVLRVLAAVGLAKVETANEWVTFSNLTLIMLRLSWPTGGLGGKTGSRKARLRGSCWASRSSRVWSRLSCGML</sequence>
<keyword evidence="7" id="KW-0328">Glycosyltransferase</keyword>
<comment type="catalytic activity">
    <reaction evidence="18">
        <text>a di-trans,poly-cis-dolichyl phosphate + UDP-N-acetyl-alpha-D-glucosamine = an N-acetyl-alpha-D-glucosaminyl-diphospho-di-trans,poly-cis-dolichol + UMP</text>
        <dbReference type="Rhea" id="RHEA:13289"/>
        <dbReference type="Rhea" id="RHEA-COMP:19498"/>
        <dbReference type="Rhea" id="RHEA-COMP:19507"/>
        <dbReference type="ChEBI" id="CHEBI:57683"/>
        <dbReference type="ChEBI" id="CHEBI:57705"/>
        <dbReference type="ChEBI" id="CHEBI:57865"/>
        <dbReference type="ChEBI" id="CHEBI:58427"/>
        <dbReference type="EC" id="2.7.8.15"/>
    </reaction>
    <physiologicalReaction direction="left-to-right" evidence="18">
        <dbReference type="Rhea" id="RHEA:13290"/>
    </physiologicalReaction>
</comment>
<evidence type="ECO:0000256" key="17">
    <source>
        <dbReference type="ARBA" id="ARBA00044717"/>
    </source>
</evidence>
<dbReference type="Proteomes" id="UP000054350">
    <property type="component" value="Unassembled WGS sequence"/>
</dbReference>
<protein>
    <recommendedName>
        <fullName evidence="6">UDP-N-acetylglucosamine--dolichyl-phosphate N-acetylglucosaminephosphotransferase</fullName>
        <ecNumber evidence="5">2.7.8.15</ecNumber>
    </recommendedName>
    <alternativeName>
        <fullName evidence="15">GlcNAc-1-P transferase</fullName>
    </alternativeName>
    <alternativeName>
        <fullName evidence="16">N-acetylglucosamine-1-phosphate transferase</fullName>
    </alternativeName>
</protein>
<comment type="pathway">
    <text evidence="3">Protein modification; protein glycosylation.</text>
</comment>
<reference evidence="21" key="2">
    <citation type="submission" date="2009-11" db="EMBL/GenBank/DDBJ databases">
        <title>The Genome Sequence of Allomyces macrogynus strain ATCC 38327.</title>
        <authorList>
            <consortium name="The Broad Institute Genome Sequencing Platform"/>
            <person name="Russ C."/>
            <person name="Cuomo C."/>
            <person name="Shea T."/>
            <person name="Young S.K."/>
            <person name="Zeng Q."/>
            <person name="Koehrsen M."/>
            <person name="Haas B."/>
            <person name="Borodovsky M."/>
            <person name="Guigo R."/>
            <person name="Alvarado L."/>
            <person name="Berlin A."/>
            <person name="Borenstein D."/>
            <person name="Chen Z."/>
            <person name="Engels R."/>
            <person name="Freedman E."/>
            <person name="Gellesch M."/>
            <person name="Goldberg J."/>
            <person name="Griggs A."/>
            <person name="Gujja S."/>
            <person name="Heiman D."/>
            <person name="Hepburn T."/>
            <person name="Howarth C."/>
            <person name="Jen D."/>
            <person name="Larson L."/>
            <person name="Lewis B."/>
            <person name="Mehta T."/>
            <person name="Park D."/>
            <person name="Pearson M."/>
            <person name="Roberts A."/>
            <person name="Saif S."/>
            <person name="Shenoy N."/>
            <person name="Sisk P."/>
            <person name="Stolte C."/>
            <person name="Sykes S."/>
            <person name="Walk T."/>
            <person name="White J."/>
            <person name="Yandava C."/>
            <person name="Burger G."/>
            <person name="Gray M.W."/>
            <person name="Holland P.W.H."/>
            <person name="King N."/>
            <person name="Lang F.B.F."/>
            <person name="Roger A.J."/>
            <person name="Ruiz-Trillo I."/>
            <person name="Lander E."/>
            <person name="Nusbaum C."/>
        </authorList>
    </citation>
    <scope>NUCLEOTIDE SEQUENCE [LARGE SCALE GENOMIC DNA]</scope>
    <source>
        <strain evidence="21">ATCC 38327</strain>
    </source>
</reference>
<feature type="transmembrane region" description="Helical" evidence="19">
    <location>
        <begin position="20"/>
        <end position="44"/>
    </location>
</feature>
<dbReference type="AlphaFoldDB" id="A0A0L0T5R5"/>
<dbReference type="EC" id="2.7.8.15" evidence="5"/>
<comment type="subcellular location">
    <subcellularLocation>
        <location evidence="2">Endoplasmic reticulum membrane</location>
        <topology evidence="2">Multi-pass membrane protein</topology>
    </subcellularLocation>
</comment>
<dbReference type="PANTHER" id="PTHR10571">
    <property type="entry name" value="UDP-N-ACETYLGLUCOSAMINE--DOLICHYL-PHOSPHATE N-ACETYLGLUCOSAMINEPHOSPHOTRANSFERASE"/>
    <property type="match status" value="1"/>
</dbReference>
<evidence type="ECO:0000256" key="5">
    <source>
        <dbReference type="ARBA" id="ARBA00013225"/>
    </source>
</evidence>
<feature type="transmembrane region" description="Helical" evidence="19">
    <location>
        <begin position="212"/>
        <end position="230"/>
    </location>
</feature>
<dbReference type="GO" id="GO:0046872">
    <property type="term" value="F:metal ion binding"/>
    <property type="evidence" value="ECO:0007669"/>
    <property type="project" value="UniProtKB-KW"/>
</dbReference>
<evidence type="ECO:0000256" key="7">
    <source>
        <dbReference type="ARBA" id="ARBA00022676"/>
    </source>
</evidence>
<dbReference type="GO" id="GO:0006488">
    <property type="term" value="P:dolichol-linked oligosaccharide biosynthetic process"/>
    <property type="evidence" value="ECO:0007669"/>
    <property type="project" value="InterPro"/>
</dbReference>
<dbReference type="Pfam" id="PF00953">
    <property type="entry name" value="Glycos_transf_4"/>
    <property type="match status" value="1"/>
</dbReference>
<evidence type="ECO:0000256" key="10">
    <source>
        <dbReference type="ARBA" id="ARBA00022723"/>
    </source>
</evidence>
<evidence type="ECO:0000256" key="15">
    <source>
        <dbReference type="ARBA" id="ARBA00029567"/>
    </source>
</evidence>
<keyword evidence="10" id="KW-0479">Metal-binding</keyword>
<evidence type="ECO:0000256" key="1">
    <source>
        <dbReference type="ARBA" id="ARBA00001946"/>
    </source>
</evidence>
<evidence type="ECO:0000256" key="18">
    <source>
        <dbReference type="ARBA" id="ARBA00045078"/>
    </source>
</evidence>
<gene>
    <name evidence="20" type="ORF">AMAG_14857</name>
</gene>
<keyword evidence="11" id="KW-0256">Endoplasmic reticulum</keyword>
<evidence type="ECO:0000256" key="9">
    <source>
        <dbReference type="ARBA" id="ARBA00022692"/>
    </source>
</evidence>
<evidence type="ECO:0000256" key="6">
    <source>
        <dbReference type="ARBA" id="ARBA00017659"/>
    </source>
</evidence>
<keyword evidence="14 19" id="KW-0472">Membrane</keyword>
<dbReference type="VEuPathDB" id="FungiDB:AMAG_14857"/>
<evidence type="ECO:0000256" key="12">
    <source>
        <dbReference type="ARBA" id="ARBA00022842"/>
    </source>
</evidence>
<dbReference type="CDD" id="cd06855">
    <property type="entry name" value="GT_GPT_euk"/>
    <property type="match status" value="1"/>
</dbReference>
<feature type="transmembrane region" description="Helical" evidence="19">
    <location>
        <begin position="270"/>
        <end position="288"/>
    </location>
</feature>
<proteinExistence type="inferred from homology"/>
<comment type="function">
    <text evidence="17">UDP-N-acetylglucosamine--dolichyl-phosphate N-acetylglucosaminephosphotransferase that operates in the biosynthetic pathway of dolichol-linked oligosaccharides, the glycan precursors employed in protein asparagine (N)-glycosylation. The assembly of dolichol-linked oligosaccharides begins on the cytosolic side of the endoplasmic reticulum membrane and finishes in its lumen. The sequential addition of sugars to dolichol pyrophosphate produces dolichol-linked oligosaccharides containing fourteen sugars, including two GlcNAcs, nine mannoses and three glucoses. Once assembled, the oligosaccharide is transferred from the lipid to nascent proteins by oligosaccharyltransferases. Catalyzes the initial step of dolichol-linked oligosaccharide biosynthesis, transfering GlcNAc-1-P from cytosolic UDP-GlcNAc onto the carrier lipid dolichyl phosphate (P-dolichol), yielding GlcNAc-P-P-dolichol embedded in the cytoplasmic leaflet of the endoplasmic reticulum membrane.</text>
</comment>
<evidence type="ECO:0000313" key="21">
    <source>
        <dbReference type="Proteomes" id="UP000054350"/>
    </source>
</evidence>
<keyword evidence="8" id="KW-0808">Transferase</keyword>
<dbReference type="InterPro" id="IPR000715">
    <property type="entry name" value="Glycosyl_transferase_4"/>
</dbReference>
<dbReference type="PANTHER" id="PTHR10571:SF0">
    <property type="entry name" value="UDP-N-ACETYLGLUCOSAMINE--DOLICHYL-PHOSPHATE N-ACETYLGLUCOSAMINEPHOSPHOTRANSFERASE"/>
    <property type="match status" value="1"/>
</dbReference>
<keyword evidence="13 19" id="KW-1133">Transmembrane helix</keyword>
<evidence type="ECO:0000256" key="4">
    <source>
        <dbReference type="ARBA" id="ARBA00009317"/>
    </source>
</evidence>
<dbReference type="GO" id="GO:0005789">
    <property type="term" value="C:endoplasmic reticulum membrane"/>
    <property type="evidence" value="ECO:0007669"/>
    <property type="project" value="UniProtKB-SubCell"/>
</dbReference>
<dbReference type="GO" id="GO:0016757">
    <property type="term" value="F:glycosyltransferase activity"/>
    <property type="evidence" value="ECO:0007669"/>
    <property type="project" value="UniProtKB-KW"/>
</dbReference>
<keyword evidence="21" id="KW-1185">Reference proteome</keyword>
<feature type="transmembrane region" description="Helical" evidence="19">
    <location>
        <begin position="73"/>
        <end position="96"/>
    </location>
</feature>
<name>A0A0L0T5R5_ALLM3</name>
<dbReference type="GO" id="GO:0003975">
    <property type="term" value="F:UDP-N-acetylglucosamine-dolichyl-phosphate N-acetylglucosaminephosphotransferase activity"/>
    <property type="evidence" value="ECO:0007669"/>
    <property type="project" value="UniProtKB-EC"/>
</dbReference>
<dbReference type="OrthoDB" id="10262326at2759"/>
<keyword evidence="12" id="KW-0460">Magnesium</keyword>
<dbReference type="EMBL" id="GG745363">
    <property type="protein sequence ID" value="KNE70021.1"/>
    <property type="molecule type" value="Genomic_DNA"/>
</dbReference>
<evidence type="ECO:0000256" key="14">
    <source>
        <dbReference type="ARBA" id="ARBA00023136"/>
    </source>
</evidence>
<dbReference type="UniPathway" id="UPA00378"/>
<dbReference type="STRING" id="578462.A0A0L0T5R5"/>
<dbReference type="InterPro" id="IPR033895">
    <property type="entry name" value="GPT"/>
</dbReference>
<reference evidence="20 21" key="1">
    <citation type="submission" date="2009-11" db="EMBL/GenBank/DDBJ databases">
        <title>Annotation of Allomyces macrogynus ATCC 38327.</title>
        <authorList>
            <consortium name="The Broad Institute Genome Sequencing Platform"/>
            <person name="Russ C."/>
            <person name="Cuomo C."/>
            <person name="Burger G."/>
            <person name="Gray M.W."/>
            <person name="Holland P.W.H."/>
            <person name="King N."/>
            <person name="Lang F.B.F."/>
            <person name="Roger A.J."/>
            <person name="Ruiz-Trillo I."/>
            <person name="Young S.K."/>
            <person name="Zeng Q."/>
            <person name="Gargeya S."/>
            <person name="Fitzgerald M."/>
            <person name="Haas B."/>
            <person name="Abouelleil A."/>
            <person name="Alvarado L."/>
            <person name="Arachchi H.M."/>
            <person name="Berlin A."/>
            <person name="Chapman S.B."/>
            <person name="Gearin G."/>
            <person name="Goldberg J."/>
            <person name="Griggs A."/>
            <person name="Gujja S."/>
            <person name="Hansen M."/>
            <person name="Heiman D."/>
            <person name="Howarth C."/>
            <person name="Larimer J."/>
            <person name="Lui A."/>
            <person name="MacDonald P.J.P."/>
            <person name="McCowen C."/>
            <person name="Montmayeur A."/>
            <person name="Murphy C."/>
            <person name="Neiman D."/>
            <person name="Pearson M."/>
            <person name="Priest M."/>
            <person name="Roberts A."/>
            <person name="Saif S."/>
            <person name="Shea T."/>
            <person name="Sisk P."/>
            <person name="Stolte C."/>
            <person name="Sykes S."/>
            <person name="Wortman J."/>
            <person name="Nusbaum C."/>
            <person name="Birren B."/>
        </authorList>
    </citation>
    <scope>NUCLEOTIDE SEQUENCE [LARGE SCALE GENOMIC DNA]</scope>
    <source>
        <strain evidence="20 21">ATCC 38327</strain>
    </source>
</reference>
<evidence type="ECO:0000256" key="16">
    <source>
        <dbReference type="ARBA" id="ARBA00033238"/>
    </source>
</evidence>
<feature type="transmembrane region" description="Helical" evidence="19">
    <location>
        <begin position="242"/>
        <end position="258"/>
    </location>
</feature>
<comment type="cofactor">
    <cofactor evidence="1">
        <name>Mg(2+)</name>
        <dbReference type="ChEBI" id="CHEBI:18420"/>
    </cofactor>
</comment>
<evidence type="ECO:0000313" key="20">
    <source>
        <dbReference type="EMBL" id="KNE70021.1"/>
    </source>
</evidence>
<keyword evidence="9 19" id="KW-0812">Transmembrane</keyword>
<feature type="transmembrane region" description="Helical" evidence="19">
    <location>
        <begin position="182"/>
        <end position="200"/>
    </location>
</feature>
<comment type="similarity">
    <text evidence="4">Belongs to the glycosyltransferase 4 family.</text>
</comment>